<dbReference type="STRING" id="1121927.GOHSU_04_01740"/>
<dbReference type="PANTHER" id="PTHR19211">
    <property type="entry name" value="ATP-BINDING TRANSPORT PROTEIN-RELATED"/>
    <property type="match status" value="1"/>
</dbReference>
<dbReference type="OrthoDB" id="3239744at2"/>
<proteinExistence type="predicted"/>
<feature type="region of interest" description="Disordered" evidence="4">
    <location>
        <begin position="284"/>
        <end position="313"/>
    </location>
</feature>
<feature type="domain" description="ABC transporter" evidence="5">
    <location>
        <begin position="352"/>
        <end position="547"/>
    </location>
</feature>
<evidence type="ECO:0000256" key="1">
    <source>
        <dbReference type="ARBA" id="ARBA00022737"/>
    </source>
</evidence>
<sequence length="547" mass="59015">MTATLVAKDLAGGYAHRVLFDDVNLTVGPGDVIGVIGANGAGKTTLLQILAGELAPLAGTVSRTPADAFVGWLPQEHERRTGETIAQYVARRTGGTAATAAMDAAAAALAEPSPPAGADDRYAAALDHWLATGAPDLDERLPAVLSELGLTVGASAAMTELSGGQAARVGLAALLCSRFDIVLLDEPTNDLDLDGLARLEEVVTAMRGGVVLVSHDREFLSRTVTRVLELDLAQHTSTVYGGGYDSYLEEREVDRRHRRQEYEEFAEKKADLVARARTQREWSSKGVRNAVRKAPDNDRIRRRAETESSEKQAQKVRQMESRIARLEEVAEPRKEWVLEFTIGSAPRSSGVVATVNQAVVRQGDFTLGPVSLQVNAGERIAITGPNGAGKSTLLRLLLGRQAPDEGTAHLGASVAIGEIDQSRALFTGTQPLAARFESLVPDYTTERVRTLLAKFGLRADHVDRAVEKLSPGECTRAALALLQARGVNVLVLDEPTNHLDLAAIEQLESALQTYDGALLLVTHDRRMLQVVQTDRRWQVEDGRVSER</sequence>
<comment type="caution">
    <text evidence="6">The sequence shown here is derived from an EMBL/GenBank/DDBJ whole genome shotgun (WGS) entry which is preliminary data.</text>
</comment>
<dbReference type="InterPro" id="IPR027417">
    <property type="entry name" value="P-loop_NTPase"/>
</dbReference>
<dbReference type="SUPFAM" id="SSF52540">
    <property type="entry name" value="P-loop containing nucleoside triphosphate hydrolases"/>
    <property type="match status" value="2"/>
</dbReference>
<dbReference type="PROSITE" id="PS00211">
    <property type="entry name" value="ABC_TRANSPORTER_1"/>
    <property type="match status" value="1"/>
</dbReference>
<dbReference type="Pfam" id="PF00005">
    <property type="entry name" value="ABC_tran"/>
    <property type="match status" value="2"/>
</dbReference>
<keyword evidence="2" id="KW-0547">Nucleotide-binding</keyword>
<evidence type="ECO:0000259" key="5">
    <source>
        <dbReference type="PROSITE" id="PS50893"/>
    </source>
</evidence>
<accession>L7L5T1</accession>
<dbReference type="FunFam" id="3.40.50.300:FF:001320">
    <property type="entry name" value="Heme ABC transporter ATP-binding protein"/>
    <property type="match status" value="1"/>
</dbReference>
<dbReference type="SMART" id="SM00382">
    <property type="entry name" value="AAA"/>
    <property type="match status" value="2"/>
</dbReference>
<dbReference type="AlphaFoldDB" id="L7L5T1"/>
<dbReference type="GO" id="GO:0016887">
    <property type="term" value="F:ATP hydrolysis activity"/>
    <property type="evidence" value="ECO:0007669"/>
    <property type="project" value="InterPro"/>
</dbReference>
<dbReference type="InterPro" id="IPR050611">
    <property type="entry name" value="ABCF"/>
</dbReference>
<dbReference type="Proteomes" id="UP000053405">
    <property type="component" value="Unassembled WGS sequence"/>
</dbReference>
<evidence type="ECO:0000256" key="2">
    <source>
        <dbReference type="ARBA" id="ARBA00022741"/>
    </source>
</evidence>
<feature type="compositionally biased region" description="Basic and acidic residues" evidence="4">
    <location>
        <begin position="293"/>
        <end position="313"/>
    </location>
</feature>
<gene>
    <name evidence="6" type="ORF">GOHSU_04_01740</name>
</gene>
<evidence type="ECO:0000313" key="7">
    <source>
        <dbReference type="Proteomes" id="UP000053405"/>
    </source>
</evidence>
<dbReference type="eggNOG" id="COG0488">
    <property type="taxonomic scope" value="Bacteria"/>
</dbReference>
<feature type="domain" description="ABC transporter" evidence="5">
    <location>
        <begin position="5"/>
        <end position="266"/>
    </location>
</feature>
<name>L7L5T1_9ACTN</name>
<keyword evidence="3 6" id="KW-0067">ATP-binding</keyword>
<dbReference type="PROSITE" id="PS50893">
    <property type="entry name" value="ABC_TRANSPORTER_2"/>
    <property type="match status" value="2"/>
</dbReference>
<dbReference type="InterPro" id="IPR017871">
    <property type="entry name" value="ABC_transporter-like_CS"/>
</dbReference>
<dbReference type="PANTHER" id="PTHR19211:SF123">
    <property type="entry name" value="ABC TRANSPORTER"/>
    <property type="match status" value="1"/>
</dbReference>
<dbReference type="Gene3D" id="3.40.50.300">
    <property type="entry name" value="P-loop containing nucleotide triphosphate hydrolases"/>
    <property type="match status" value="2"/>
</dbReference>
<dbReference type="NCBIfam" id="NF000355">
    <property type="entry name" value="ribo_prot_ABC_F"/>
    <property type="match status" value="1"/>
</dbReference>
<evidence type="ECO:0000256" key="4">
    <source>
        <dbReference type="SAM" id="MobiDB-lite"/>
    </source>
</evidence>
<dbReference type="CDD" id="cd03221">
    <property type="entry name" value="ABCF_EF-3"/>
    <property type="match status" value="2"/>
</dbReference>
<organism evidence="6 7">
    <name type="scientific">Gordonia hirsuta DSM 44140 = NBRC 16056</name>
    <dbReference type="NCBI Taxonomy" id="1121927"/>
    <lineage>
        <taxon>Bacteria</taxon>
        <taxon>Bacillati</taxon>
        <taxon>Actinomycetota</taxon>
        <taxon>Actinomycetes</taxon>
        <taxon>Mycobacteriales</taxon>
        <taxon>Gordoniaceae</taxon>
        <taxon>Gordonia</taxon>
    </lineage>
</organism>
<keyword evidence="7" id="KW-1185">Reference proteome</keyword>
<reference evidence="6 7" key="1">
    <citation type="submission" date="2012-12" db="EMBL/GenBank/DDBJ databases">
        <title>Whole genome shotgun sequence of Gordonia hirsuta NBRC 16056.</title>
        <authorList>
            <person name="Isaki-Nakamura S."/>
            <person name="Hosoyama A."/>
            <person name="Tsuchikane K."/>
            <person name="Katsumata H."/>
            <person name="Baba S."/>
            <person name="Yamazaki S."/>
            <person name="Fujita N."/>
        </authorList>
    </citation>
    <scope>NUCLEOTIDE SEQUENCE [LARGE SCALE GENOMIC DNA]</scope>
    <source>
        <strain evidence="6 7">NBRC 16056</strain>
    </source>
</reference>
<evidence type="ECO:0000256" key="3">
    <source>
        <dbReference type="ARBA" id="ARBA00022840"/>
    </source>
</evidence>
<protein>
    <submittedName>
        <fullName evidence="6">Putative ABC transporter ATP-binding protein</fullName>
    </submittedName>
</protein>
<dbReference type="InterPro" id="IPR003593">
    <property type="entry name" value="AAA+_ATPase"/>
</dbReference>
<evidence type="ECO:0000313" key="6">
    <source>
        <dbReference type="EMBL" id="GAC56304.1"/>
    </source>
</evidence>
<dbReference type="GO" id="GO:0005524">
    <property type="term" value="F:ATP binding"/>
    <property type="evidence" value="ECO:0007669"/>
    <property type="project" value="UniProtKB-KW"/>
</dbReference>
<keyword evidence="1" id="KW-0677">Repeat</keyword>
<dbReference type="InterPro" id="IPR003439">
    <property type="entry name" value="ABC_transporter-like_ATP-bd"/>
</dbReference>
<dbReference type="RefSeq" id="WP_005936242.1">
    <property type="nucleotide sequence ID" value="NZ_ATVK01000041.1"/>
</dbReference>
<dbReference type="EMBL" id="BANT01000004">
    <property type="protein sequence ID" value="GAC56304.1"/>
    <property type="molecule type" value="Genomic_DNA"/>
</dbReference>